<keyword evidence="3" id="KW-1185">Reference proteome</keyword>
<dbReference type="AlphaFoldDB" id="A0A9N8ECM0"/>
<dbReference type="InterPro" id="IPR014830">
    <property type="entry name" value="Glycolipid_transfer_prot_dom"/>
</dbReference>
<name>A0A9N8ECM0_9STRA</name>
<gene>
    <name evidence="2" type="ORF">SEMRO_758_G198090.2</name>
</gene>
<dbReference type="Proteomes" id="UP001153069">
    <property type="component" value="Unassembled WGS sequence"/>
</dbReference>
<organism evidence="2 3">
    <name type="scientific">Seminavis robusta</name>
    <dbReference type="NCBI Taxonomy" id="568900"/>
    <lineage>
        <taxon>Eukaryota</taxon>
        <taxon>Sar</taxon>
        <taxon>Stramenopiles</taxon>
        <taxon>Ochrophyta</taxon>
        <taxon>Bacillariophyta</taxon>
        <taxon>Bacillariophyceae</taxon>
        <taxon>Bacillariophycidae</taxon>
        <taxon>Naviculales</taxon>
        <taxon>Naviculaceae</taxon>
        <taxon>Seminavis</taxon>
    </lineage>
</organism>
<comment type="caution">
    <text evidence="2">The sequence shown here is derived from an EMBL/GenBank/DDBJ whole genome shotgun (WGS) entry which is preliminary data.</text>
</comment>
<accession>A0A9N8ECM0</accession>
<dbReference type="Gene3D" id="1.10.3520.10">
    <property type="entry name" value="Glycolipid transfer protein"/>
    <property type="match status" value="1"/>
</dbReference>
<dbReference type="InterPro" id="IPR036497">
    <property type="entry name" value="GLTP_sf"/>
</dbReference>
<evidence type="ECO:0000313" key="2">
    <source>
        <dbReference type="EMBL" id="CAB9516065.1"/>
    </source>
</evidence>
<dbReference type="GO" id="GO:0005737">
    <property type="term" value="C:cytoplasm"/>
    <property type="evidence" value="ECO:0007669"/>
    <property type="project" value="InterPro"/>
</dbReference>
<proteinExistence type="predicted"/>
<protein>
    <recommendedName>
        <fullName evidence="1">Glycolipid transfer protein domain-containing protein</fullName>
    </recommendedName>
</protein>
<reference evidence="2" key="1">
    <citation type="submission" date="2020-06" db="EMBL/GenBank/DDBJ databases">
        <authorList>
            <consortium name="Plant Systems Biology data submission"/>
        </authorList>
    </citation>
    <scope>NUCLEOTIDE SEQUENCE</scope>
    <source>
        <strain evidence="2">D6</strain>
    </source>
</reference>
<evidence type="ECO:0000313" key="3">
    <source>
        <dbReference type="Proteomes" id="UP001153069"/>
    </source>
</evidence>
<dbReference type="Pfam" id="PF08718">
    <property type="entry name" value="GLTP"/>
    <property type="match status" value="1"/>
</dbReference>
<feature type="domain" description="Glycolipid transfer protein" evidence="1">
    <location>
        <begin position="154"/>
        <end position="251"/>
    </location>
</feature>
<evidence type="ECO:0000259" key="1">
    <source>
        <dbReference type="Pfam" id="PF08718"/>
    </source>
</evidence>
<sequence>MEDIEQLSLQDMAIIFRNASEVNLRRGDKPTSSLLSSASEAAKRVLASMDLAVTASRGQCTGTEYDLVEDSTPEALYVLAATRIFAEWRSIRLVPAGYKRYSMGVAMGRRDIIQNIGKVEQSVHSLIASLHTGEEGDDESEADDNGILDRDEQEVEKPSLRQVLQHEVDSGLHPRLPRLADSSGAIGLLWLKRQLDYQTAMMEKSLQVPSRRYRTTKDAVTDAYQEVYGAYHGWTTQQLFRQSFNGSPEFEEIWAPLATDLSLDAAKSPPGFISHDVAATMDSATTLLEPSGEVDRDRRQLKQEKEPNNSLVLVDNCSGWDRFVDNLGRYNCFRLPIGDPNPSASCRSLLQVFPYIDDLRQSSLYPEEDDDKPFLSYTDRTVSDVSSISTGTESLSPMEESVESSRQLLEQHIQMLCKELRKTLTVVDELLDEFNMHDPKKV</sequence>
<dbReference type="SUPFAM" id="SSF110004">
    <property type="entry name" value="Glycolipid transfer protein, GLTP"/>
    <property type="match status" value="1"/>
</dbReference>
<dbReference type="GO" id="GO:0120013">
    <property type="term" value="F:lipid transfer activity"/>
    <property type="evidence" value="ECO:0007669"/>
    <property type="project" value="InterPro"/>
</dbReference>
<dbReference type="EMBL" id="CAICTM010000757">
    <property type="protein sequence ID" value="CAB9516065.1"/>
    <property type="molecule type" value="Genomic_DNA"/>
</dbReference>
<dbReference type="OrthoDB" id="48364at2759"/>